<keyword evidence="2" id="KW-1185">Reference proteome</keyword>
<name>A0A7V8NQA3_9BACT</name>
<evidence type="ECO:0000313" key="2">
    <source>
        <dbReference type="Proteomes" id="UP000567293"/>
    </source>
</evidence>
<dbReference type="Gene3D" id="3.40.30.10">
    <property type="entry name" value="Glutaredoxin"/>
    <property type="match status" value="1"/>
</dbReference>
<dbReference type="SUPFAM" id="SSF52833">
    <property type="entry name" value="Thioredoxin-like"/>
    <property type="match status" value="1"/>
</dbReference>
<protein>
    <submittedName>
        <fullName evidence="1">(2Fe-2S) ferredoxin domain-containing protein</fullName>
    </submittedName>
</protein>
<proteinExistence type="predicted"/>
<organism evidence="1 2">
    <name type="scientific">Candidatus Acidiferrum panamense</name>
    <dbReference type="NCBI Taxonomy" id="2741543"/>
    <lineage>
        <taxon>Bacteria</taxon>
        <taxon>Pseudomonadati</taxon>
        <taxon>Acidobacteriota</taxon>
        <taxon>Terriglobia</taxon>
        <taxon>Candidatus Acidiferrales</taxon>
        <taxon>Candidatus Acidiferrum</taxon>
    </lineage>
</organism>
<dbReference type="InterPro" id="IPR036249">
    <property type="entry name" value="Thioredoxin-like_sf"/>
</dbReference>
<dbReference type="EMBL" id="JACDQQ010000978">
    <property type="protein sequence ID" value="MBA0085347.1"/>
    <property type="molecule type" value="Genomic_DNA"/>
</dbReference>
<dbReference type="CDD" id="cd02980">
    <property type="entry name" value="TRX_Fd_family"/>
    <property type="match status" value="1"/>
</dbReference>
<dbReference type="Proteomes" id="UP000567293">
    <property type="component" value="Unassembled WGS sequence"/>
</dbReference>
<dbReference type="AlphaFoldDB" id="A0A7V8NQA3"/>
<gene>
    <name evidence="1" type="ORF">HRJ53_10145</name>
</gene>
<evidence type="ECO:0000313" key="1">
    <source>
        <dbReference type="EMBL" id="MBA0085347.1"/>
    </source>
</evidence>
<comment type="caution">
    <text evidence="1">The sequence shown here is derived from an EMBL/GenBank/DDBJ whole genome shotgun (WGS) entry which is preliminary data.</text>
</comment>
<sequence>MADVERLRQIAAGLSVPGIRRHIFLCADQTKPKCCPRETGVEAWDYLKRRLAELGLPSGVYRTKVNCLRICEQGPIAVVYPEGVWYHSASPEVLERIIQEHLIGGRVVAQFAFACSPLCD</sequence>
<accession>A0A7V8NQA3</accession>
<reference evidence="1" key="1">
    <citation type="submission" date="2020-06" db="EMBL/GenBank/DDBJ databases">
        <title>Legume-microbial interactions unlock mineral nutrients during tropical forest succession.</title>
        <authorList>
            <person name="Epihov D.Z."/>
        </authorList>
    </citation>
    <scope>NUCLEOTIDE SEQUENCE [LARGE SCALE GENOMIC DNA]</scope>
    <source>
        <strain evidence="1">Pan2503</strain>
    </source>
</reference>